<dbReference type="Gene3D" id="3.40.50.300">
    <property type="entry name" value="P-loop containing nucleotide triphosphate hydrolases"/>
    <property type="match status" value="1"/>
</dbReference>
<keyword evidence="2" id="KW-1185">Reference proteome</keyword>
<sequence>MITVTSLSTKGGSGKTTLIQMLASGALARGLRVHALDGDTDQQLTEWRAKSDAADWNGLQRVSWPEGLTIGPIPETVDALYEALNGWEEDGIDLVLIDTRPGENPETENLALAADMIVVPAVPTQSDFVAVQKTLDWIDRMAATLADGYPQPLRGVVMLNAPPKAMALVTAANEAELARARDKVHAQDLEVYEVVKRMPMLPTPVPTSQTFRRMPLSGPLTVVRDTYATDPRSRLAAGHIKAALDYCEELLVDIETAVKNREEAVA</sequence>
<dbReference type="Pfam" id="PF07015">
    <property type="entry name" value="VirC1"/>
    <property type="match status" value="1"/>
</dbReference>
<name>A0A0M6XVN7_9RHOB</name>
<dbReference type="RefSeq" id="WP_055684218.1">
    <property type="nucleotide sequence ID" value="NZ_CXPG01000027.1"/>
</dbReference>
<reference evidence="1 2" key="1">
    <citation type="submission" date="2015-07" db="EMBL/GenBank/DDBJ databases">
        <authorList>
            <person name="Noorani M."/>
        </authorList>
    </citation>
    <scope>NUCLEOTIDE SEQUENCE [LARGE SCALE GENOMIC DNA]</scope>
    <source>
        <strain evidence="1 2">CECT 5088</strain>
    </source>
</reference>
<dbReference type="SUPFAM" id="SSF52540">
    <property type="entry name" value="P-loop containing nucleoside triphosphate hydrolases"/>
    <property type="match status" value="1"/>
</dbReference>
<proteinExistence type="predicted"/>
<protein>
    <submittedName>
        <fullName evidence="1">Putative crown gall tumor protein VirC1</fullName>
    </submittedName>
</protein>
<dbReference type="PANTHER" id="PTHR13696:SF96">
    <property type="entry name" value="COBQ_COBB_MIND_PARA NUCLEOTIDE BINDING DOMAIN-CONTAINING PROTEIN"/>
    <property type="match status" value="1"/>
</dbReference>
<dbReference type="PANTHER" id="PTHR13696">
    <property type="entry name" value="P-LOOP CONTAINING NUCLEOSIDE TRIPHOSPHATE HYDROLASE"/>
    <property type="match status" value="1"/>
</dbReference>
<accession>A0A0M6XVN7</accession>
<dbReference type="InterPro" id="IPR009744">
    <property type="entry name" value="VirC1"/>
</dbReference>
<evidence type="ECO:0000313" key="1">
    <source>
        <dbReference type="EMBL" id="CTQ34858.1"/>
    </source>
</evidence>
<dbReference type="OrthoDB" id="9804460at2"/>
<dbReference type="STRING" id="282197.SAMN04488517_11037"/>
<dbReference type="InterPro" id="IPR050678">
    <property type="entry name" value="DNA_Partitioning_ATPase"/>
</dbReference>
<dbReference type="InterPro" id="IPR027417">
    <property type="entry name" value="P-loop_NTPase"/>
</dbReference>
<dbReference type="CDD" id="cd02042">
    <property type="entry name" value="ParAB_family"/>
    <property type="match status" value="1"/>
</dbReference>
<evidence type="ECO:0000313" key="2">
    <source>
        <dbReference type="Proteomes" id="UP000048908"/>
    </source>
</evidence>
<dbReference type="AlphaFoldDB" id="A0A0M6XVN7"/>
<gene>
    <name evidence="1" type="ORF">JAN5088_03654</name>
</gene>
<dbReference type="EMBL" id="CXPG01000027">
    <property type="protein sequence ID" value="CTQ34858.1"/>
    <property type="molecule type" value="Genomic_DNA"/>
</dbReference>
<dbReference type="Proteomes" id="UP000048908">
    <property type="component" value="Unassembled WGS sequence"/>
</dbReference>
<organism evidence="1 2">
    <name type="scientific">Jannaschia rubra</name>
    <dbReference type="NCBI Taxonomy" id="282197"/>
    <lineage>
        <taxon>Bacteria</taxon>
        <taxon>Pseudomonadati</taxon>
        <taxon>Pseudomonadota</taxon>
        <taxon>Alphaproteobacteria</taxon>
        <taxon>Rhodobacterales</taxon>
        <taxon>Roseobacteraceae</taxon>
        <taxon>Jannaschia</taxon>
    </lineage>
</organism>